<keyword evidence="1" id="KW-0732">Signal</keyword>
<protein>
    <submittedName>
        <fullName evidence="2">Uncharacterized protein</fullName>
    </submittedName>
</protein>
<dbReference type="OrthoDB" id="9834057at2"/>
<evidence type="ECO:0000313" key="3">
    <source>
        <dbReference type="Proteomes" id="UP000309215"/>
    </source>
</evidence>
<keyword evidence="3" id="KW-1185">Reference proteome</keyword>
<comment type="caution">
    <text evidence="2">The sequence shown here is derived from an EMBL/GenBank/DDBJ whole genome shotgun (WGS) entry which is preliminary data.</text>
</comment>
<feature type="chain" id="PRO_5020297243" evidence="1">
    <location>
        <begin position="28"/>
        <end position="301"/>
    </location>
</feature>
<proteinExistence type="predicted"/>
<dbReference type="RefSeq" id="WP_136927781.1">
    <property type="nucleotide sequence ID" value="NZ_SSMQ01000003.1"/>
</dbReference>
<organism evidence="2 3">
    <name type="scientific">Polyangium fumosum</name>
    <dbReference type="NCBI Taxonomy" id="889272"/>
    <lineage>
        <taxon>Bacteria</taxon>
        <taxon>Pseudomonadati</taxon>
        <taxon>Myxococcota</taxon>
        <taxon>Polyangia</taxon>
        <taxon>Polyangiales</taxon>
        <taxon>Polyangiaceae</taxon>
        <taxon>Polyangium</taxon>
    </lineage>
</organism>
<evidence type="ECO:0000256" key="1">
    <source>
        <dbReference type="SAM" id="SignalP"/>
    </source>
</evidence>
<name>A0A4U1JIJ8_9BACT</name>
<dbReference type="AlphaFoldDB" id="A0A4U1JIJ8"/>
<dbReference type="Proteomes" id="UP000309215">
    <property type="component" value="Unassembled WGS sequence"/>
</dbReference>
<feature type="signal peptide" evidence="1">
    <location>
        <begin position="1"/>
        <end position="27"/>
    </location>
</feature>
<dbReference type="EMBL" id="SSMQ01000003">
    <property type="protein sequence ID" value="TKD12481.1"/>
    <property type="molecule type" value="Genomic_DNA"/>
</dbReference>
<reference evidence="2 3" key="1">
    <citation type="submission" date="2019-04" db="EMBL/GenBank/DDBJ databases">
        <authorList>
            <person name="Li Y."/>
            <person name="Wang J."/>
        </authorList>
    </citation>
    <scope>NUCLEOTIDE SEQUENCE [LARGE SCALE GENOMIC DNA]</scope>
    <source>
        <strain evidence="2 3">DSM 14668</strain>
    </source>
</reference>
<gene>
    <name evidence="2" type="ORF">E8A74_05135</name>
</gene>
<sequence>MSGRNHFYRSAAILGLCPIPGTLGAHAAQGDVFAYDPPGLAVTYIKGRFTNQDLGVGTIRWRETPASTSYLTETHVTGDVITSSYGTDVFSVVTVKEDNGTIRSTEVEQSWQGCSLTQRARPLGGSNAQWLTHEGTWNGQVYEYVQERYTRTRGQKQVFYGARQPDGSWNESYVYNGVGTDIDETWGGNADGTTWINWLINWGDAYIYGSDTMYLDGSHRRTIEEVFESCSDAYDFTIGYDGSGVGTSTRCEVVYPYPDDPEWYETIYSSCTMKITNGACSRTCTDGGTYSCEYAMSSIIY</sequence>
<accession>A0A4U1JIJ8</accession>
<evidence type="ECO:0000313" key="2">
    <source>
        <dbReference type="EMBL" id="TKD12481.1"/>
    </source>
</evidence>